<accession>A0A9D4I9J7</accession>
<sequence length="96" mass="10394">MSKFSKPKRKVCRKDGRMDSAITICPPSGSATVTKRGKKEISDNLLMADFSSVCASPAKENITLIVSRRAFISSASDDDMIALTNCRGVPMPENVL</sequence>
<keyword evidence="2" id="KW-1185">Reference proteome</keyword>
<name>A0A9D4I9J7_DREPO</name>
<reference evidence="1" key="1">
    <citation type="journal article" date="2019" name="bioRxiv">
        <title>The Genome of the Zebra Mussel, Dreissena polymorpha: A Resource for Invasive Species Research.</title>
        <authorList>
            <person name="McCartney M.A."/>
            <person name="Auch B."/>
            <person name="Kono T."/>
            <person name="Mallez S."/>
            <person name="Zhang Y."/>
            <person name="Obille A."/>
            <person name="Becker A."/>
            <person name="Abrahante J.E."/>
            <person name="Garbe J."/>
            <person name="Badalamenti J.P."/>
            <person name="Herman A."/>
            <person name="Mangelson H."/>
            <person name="Liachko I."/>
            <person name="Sullivan S."/>
            <person name="Sone E.D."/>
            <person name="Koren S."/>
            <person name="Silverstein K.A.T."/>
            <person name="Beckman K.B."/>
            <person name="Gohl D.M."/>
        </authorList>
    </citation>
    <scope>NUCLEOTIDE SEQUENCE</scope>
    <source>
        <strain evidence="1">Duluth1</strain>
        <tissue evidence="1">Whole animal</tissue>
    </source>
</reference>
<protein>
    <submittedName>
        <fullName evidence="1">Uncharacterized protein</fullName>
    </submittedName>
</protein>
<organism evidence="1 2">
    <name type="scientific">Dreissena polymorpha</name>
    <name type="common">Zebra mussel</name>
    <name type="synonym">Mytilus polymorpha</name>
    <dbReference type="NCBI Taxonomy" id="45954"/>
    <lineage>
        <taxon>Eukaryota</taxon>
        <taxon>Metazoa</taxon>
        <taxon>Spiralia</taxon>
        <taxon>Lophotrochozoa</taxon>
        <taxon>Mollusca</taxon>
        <taxon>Bivalvia</taxon>
        <taxon>Autobranchia</taxon>
        <taxon>Heteroconchia</taxon>
        <taxon>Euheterodonta</taxon>
        <taxon>Imparidentia</taxon>
        <taxon>Neoheterodontei</taxon>
        <taxon>Myida</taxon>
        <taxon>Dreissenoidea</taxon>
        <taxon>Dreissenidae</taxon>
        <taxon>Dreissena</taxon>
    </lineage>
</organism>
<dbReference type="EMBL" id="JAIWYP010000010">
    <property type="protein sequence ID" value="KAH3753370.1"/>
    <property type="molecule type" value="Genomic_DNA"/>
</dbReference>
<evidence type="ECO:0000313" key="1">
    <source>
        <dbReference type="EMBL" id="KAH3753370.1"/>
    </source>
</evidence>
<reference evidence="1" key="2">
    <citation type="submission" date="2020-11" db="EMBL/GenBank/DDBJ databases">
        <authorList>
            <person name="McCartney M.A."/>
            <person name="Auch B."/>
            <person name="Kono T."/>
            <person name="Mallez S."/>
            <person name="Becker A."/>
            <person name="Gohl D.M."/>
            <person name="Silverstein K.A.T."/>
            <person name="Koren S."/>
            <person name="Bechman K.B."/>
            <person name="Herman A."/>
            <person name="Abrahante J.E."/>
            <person name="Garbe J."/>
        </authorList>
    </citation>
    <scope>NUCLEOTIDE SEQUENCE</scope>
    <source>
        <strain evidence="1">Duluth1</strain>
        <tissue evidence="1">Whole animal</tissue>
    </source>
</reference>
<dbReference type="AlphaFoldDB" id="A0A9D4I9J7"/>
<proteinExistence type="predicted"/>
<evidence type="ECO:0000313" key="2">
    <source>
        <dbReference type="Proteomes" id="UP000828390"/>
    </source>
</evidence>
<dbReference type="Proteomes" id="UP000828390">
    <property type="component" value="Unassembled WGS sequence"/>
</dbReference>
<comment type="caution">
    <text evidence="1">The sequence shown here is derived from an EMBL/GenBank/DDBJ whole genome shotgun (WGS) entry which is preliminary data.</text>
</comment>
<gene>
    <name evidence="1" type="ORF">DPMN_188006</name>
</gene>